<dbReference type="CDD" id="cd07960">
    <property type="entry name" value="Anticodon_Ia_Ile_BEm"/>
    <property type="match status" value="1"/>
</dbReference>
<dbReference type="InterPro" id="IPR033708">
    <property type="entry name" value="Anticodon_Ile_BEm"/>
</dbReference>
<evidence type="ECO:0000256" key="3">
    <source>
        <dbReference type="ARBA" id="ARBA00022598"/>
    </source>
</evidence>
<keyword evidence="17" id="KW-1185">Reference proteome</keyword>
<feature type="binding site" evidence="12">
    <location>
        <position position="897"/>
    </location>
    <ligand>
        <name>Zn(2+)</name>
        <dbReference type="ChEBI" id="CHEBI:29105"/>
    </ligand>
</feature>
<gene>
    <name evidence="12 16" type="primary">ileS</name>
    <name evidence="16" type="ORF">Ark11_0070</name>
</gene>
<dbReference type="InterPro" id="IPR001412">
    <property type="entry name" value="aa-tRNA-synth_I_CS"/>
</dbReference>
<feature type="binding site" evidence="12">
    <location>
        <position position="900"/>
    </location>
    <ligand>
        <name>Zn(2+)</name>
        <dbReference type="ChEBI" id="CHEBI:29105"/>
    </ligand>
</feature>
<feature type="short sequence motif" description="'KMSKS' region" evidence="12">
    <location>
        <begin position="610"/>
        <end position="614"/>
    </location>
</feature>
<comment type="similarity">
    <text evidence="1 12">Belongs to the class-I aminoacyl-tRNA synthetase family. IleS type 1 subfamily.</text>
</comment>
<evidence type="ECO:0000256" key="9">
    <source>
        <dbReference type="ARBA" id="ARBA00023146"/>
    </source>
</evidence>
<dbReference type="HAMAP" id="MF_02002">
    <property type="entry name" value="Ile_tRNA_synth_type1"/>
    <property type="match status" value="1"/>
</dbReference>
<dbReference type="Gene3D" id="3.90.740.10">
    <property type="entry name" value="Valyl/Leucyl/Isoleucyl-tRNA synthetase, editing domain"/>
    <property type="match status" value="1"/>
</dbReference>
<evidence type="ECO:0000256" key="10">
    <source>
        <dbReference type="ARBA" id="ARBA00025217"/>
    </source>
</evidence>
<feature type="domain" description="Aminoacyl-tRNA synthetase class Ia" evidence="13">
    <location>
        <begin position="37"/>
        <end position="649"/>
    </location>
</feature>
<dbReference type="GO" id="GO:0006428">
    <property type="term" value="P:isoleucyl-tRNA aminoacylation"/>
    <property type="evidence" value="ECO:0007669"/>
    <property type="project" value="UniProtKB-UniRule"/>
</dbReference>
<keyword evidence="8 12" id="KW-0648">Protein biosynthesis</keyword>
<evidence type="ECO:0000256" key="6">
    <source>
        <dbReference type="ARBA" id="ARBA00022833"/>
    </source>
</evidence>
<comment type="subunit">
    <text evidence="12">Monomer.</text>
</comment>
<accession>A0A0S4M216</accession>
<feature type="domain" description="Methionyl/Valyl/Leucyl/Isoleucyl-tRNA synthetase anticodon-binding" evidence="15">
    <location>
        <begin position="693"/>
        <end position="848"/>
    </location>
</feature>
<dbReference type="Pfam" id="PF08264">
    <property type="entry name" value="Anticodon_1"/>
    <property type="match status" value="1"/>
</dbReference>
<dbReference type="Proteomes" id="UP000198651">
    <property type="component" value="Chromosome I"/>
</dbReference>
<protein>
    <recommendedName>
        <fullName evidence="12">Isoleucine--tRNA ligase</fullName>
        <ecNumber evidence="12">6.1.1.5</ecNumber>
    </recommendedName>
    <alternativeName>
        <fullName evidence="12">Isoleucyl-tRNA synthetase</fullName>
        <shortName evidence="12">IleRS</shortName>
    </alternativeName>
</protein>
<dbReference type="Pfam" id="PF06827">
    <property type="entry name" value="zf-FPG_IleRS"/>
    <property type="match status" value="1"/>
</dbReference>
<keyword evidence="7 12" id="KW-0067">ATP-binding</keyword>
<evidence type="ECO:0000256" key="11">
    <source>
        <dbReference type="ARBA" id="ARBA00048359"/>
    </source>
</evidence>
<dbReference type="InterPro" id="IPR013155">
    <property type="entry name" value="M/V/L/I-tRNA-synth_anticd-bd"/>
</dbReference>
<evidence type="ECO:0000256" key="7">
    <source>
        <dbReference type="ARBA" id="ARBA00022840"/>
    </source>
</evidence>
<comment type="subcellular location">
    <subcellularLocation>
        <location evidence="12">Cytoplasm</location>
    </subcellularLocation>
</comment>
<keyword evidence="5 12" id="KW-0547">Nucleotide-binding</keyword>
<dbReference type="InterPro" id="IPR002301">
    <property type="entry name" value="Ile-tRNA-ligase"/>
</dbReference>
<evidence type="ECO:0000256" key="5">
    <source>
        <dbReference type="ARBA" id="ARBA00022741"/>
    </source>
</evidence>
<reference evidence="17" key="1">
    <citation type="submission" date="2015-11" db="EMBL/GenBank/DDBJ databases">
        <authorList>
            <person name="Seth-Smith H.M.B."/>
        </authorList>
    </citation>
    <scope>NUCLEOTIDE SEQUENCE [LARGE SCALE GENOMIC DNA]</scope>
    <source>
        <strain evidence="17">2013Ark11</strain>
    </source>
</reference>
<dbReference type="PANTHER" id="PTHR42765:SF1">
    <property type="entry name" value="ISOLEUCINE--TRNA LIGASE, MITOCHONDRIAL"/>
    <property type="match status" value="1"/>
</dbReference>
<evidence type="ECO:0000256" key="12">
    <source>
        <dbReference type="HAMAP-Rule" id="MF_02002"/>
    </source>
</evidence>
<dbReference type="InterPro" id="IPR002300">
    <property type="entry name" value="aa-tRNA-synth_Ia"/>
</dbReference>
<comment type="cofactor">
    <cofactor evidence="12">
        <name>Zn(2+)</name>
        <dbReference type="ChEBI" id="CHEBI:29105"/>
    </cofactor>
    <text evidence="12">Binds 1 zinc ion per subunit.</text>
</comment>
<dbReference type="PRINTS" id="PR00984">
    <property type="entry name" value="TRNASYNTHILE"/>
</dbReference>
<dbReference type="Pfam" id="PF00133">
    <property type="entry name" value="tRNA-synt_1"/>
    <property type="match status" value="1"/>
</dbReference>
<dbReference type="GO" id="GO:0002161">
    <property type="term" value="F:aminoacyl-tRNA deacylase activity"/>
    <property type="evidence" value="ECO:0007669"/>
    <property type="project" value="InterPro"/>
</dbReference>
<evidence type="ECO:0000313" key="17">
    <source>
        <dbReference type="Proteomes" id="UP000198651"/>
    </source>
</evidence>
<keyword evidence="3 12" id="KW-0436">Ligase</keyword>
<dbReference type="SUPFAM" id="SSF50677">
    <property type="entry name" value="ValRS/IleRS/LeuRS editing domain"/>
    <property type="match status" value="1"/>
</dbReference>
<dbReference type="OrthoDB" id="9810365at2"/>
<dbReference type="InterPro" id="IPR009080">
    <property type="entry name" value="tRNAsynth_Ia_anticodon-bd"/>
</dbReference>
<dbReference type="PANTHER" id="PTHR42765">
    <property type="entry name" value="SOLEUCYL-TRNA SYNTHETASE"/>
    <property type="match status" value="1"/>
</dbReference>
<dbReference type="NCBIfam" id="TIGR00392">
    <property type="entry name" value="ileS"/>
    <property type="match status" value="1"/>
</dbReference>
<evidence type="ECO:0000313" key="16">
    <source>
        <dbReference type="EMBL" id="CUT16930.1"/>
    </source>
</evidence>
<evidence type="ECO:0000256" key="1">
    <source>
        <dbReference type="ARBA" id="ARBA00006887"/>
    </source>
</evidence>
<dbReference type="PROSITE" id="PS00178">
    <property type="entry name" value="AA_TRNA_LIGASE_I"/>
    <property type="match status" value="1"/>
</dbReference>
<dbReference type="SUPFAM" id="SSF47323">
    <property type="entry name" value="Anticodon-binding domain of a subclass of class I aminoacyl-tRNA synthetases"/>
    <property type="match status" value="1"/>
</dbReference>
<evidence type="ECO:0000259" key="14">
    <source>
        <dbReference type="Pfam" id="PF06827"/>
    </source>
</evidence>
<dbReference type="GO" id="GO:0005829">
    <property type="term" value="C:cytosol"/>
    <property type="evidence" value="ECO:0007669"/>
    <property type="project" value="TreeGrafter"/>
</dbReference>
<dbReference type="GO" id="GO:0005524">
    <property type="term" value="F:ATP binding"/>
    <property type="evidence" value="ECO:0007669"/>
    <property type="project" value="UniProtKB-UniRule"/>
</dbReference>
<dbReference type="STRING" id="1561003.Ark11_0070"/>
<dbReference type="InterPro" id="IPR014729">
    <property type="entry name" value="Rossmann-like_a/b/a_fold"/>
</dbReference>
<dbReference type="EMBL" id="LN906597">
    <property type="protein sequence ID" value="CUT16930.1"/>
    <property type="molecule type" value="Genomic_DNA"/>
</dbReference>
<evidence type="ECO:0000256" key="4">
    <source>
        <dbReference type="ARBA" id="ARBA00022723"/>
    </source>
</evidence>
<feature type="binding site" evidence="12">
    <location>
        <position position="920"/>
    </location>
    <ligand>
        <name>Zn(2+)</name>
        <dbReference type="ChEBI" id="CHEBI:29105"/>
    </ligand>
</feature>
<comment type="domain">
    <text evidence="12">IleRS has two distinct active sites: one for aminoacylation and one for editing. The misactivated valine is translocated from the active site to the editing site, which sterically excludes the correctly activated isoleucine. The single editing site contains two valyl binding pockets, one specific for each substrate (Val-AMP or Val-tRNA(Ile)).</text>
</comment>
<dbReference type="Gene3D" id="3.40.50.620">
    <property type="entry name" value="HUPs"/>
    <property type="match status" value="2"/>
</dbReference>
<sequence>MTKKTDKYRHTLNLPDTPFPMRANLAKNEVIWIDLQKKNKFFSRLRDKTKNFPSFVLHDGPPYANGDIHMGHAVNKILKDIIVRYKVLTGFNAVLTPGWDCHGMPIEVQIEKIHGRHLPTDKLFSLSRDYAKDQINIQKNGFMRLAILADWDNPYLTMDSRVEANEVRLIGELYENGLLKRGLKPVHWCLDCMSALAEAEVEYEDKISQSIDVAFDVTVWPDAIKDICAKFNQARVVIWTTTPWTLPSNQAVCVHPDMCYVVLRAPDGFVIVADELYRQFVLRCGWSDDDVLVEMRFSGSDLKGMLLRHPFYEREVPILMGNHVTSDSGTGLVHTAPAHGLHDYQICLDEGIDPQIIVNDDGCFDPSVEIFSGVNVRDADPLVLAVLEKSKALLSCHSIEHSYPHCWRHRTATIFRATPQWFICLDDSLPGTDDTIRSLSLREIDKVEFFPARGRSRLRSMISTRPDWCLSRQRRWGVPLPFFLHRATGEPHPRTKEFIERIADIIEKNGIEAWSSISPDEWLDGDEVQFYYKLTDTVDVWFDSGVTHSTVLRGSHRDLLRYPADVYLEGSDQHRGWFHSALLTSCALDGKSPYRQLITHGFVVDASGYKMSKSRGNVISPHSIVEDKGADILRLWIASTDYTREMSLSETIIGNVVDVYRRIRNTVRFLLANTRDCDYSKDVLPIGQLLELDRYMLLVLRDAVCGIRDSYERYDFSAVVRAIYQLCSEDLGAFYLDVLKDRLYSSALTSSARRSAQTVLHHIIRSLLSVCAPIICFTADEAWQYLNNDDSDYVLLHGWCDVPSVPDADVLRMRWDMVRDIRAEIMRALEVVRERDKLGSSWESSVVITAGGYSYDQLLLIGNDLRFVLMVASVKIFQSEVDGISNIEVESAVGEKCIRCWHVCEEVNVSEEFPGICERCLGNIKGKEEGRSYA</sequence>
<name>A0A0S4M216_9BURK</name>
<evidence type="ECO:0000256" key="8">
    <source>
        <dbReference type="ARBA" id="ARBA00022917"/>
    </source>
</evidence>
<dbReference type="SUPFAM" id="SSF52374">
    <property type="entry name" value="Nucleotidylyl transferase"/>
    <property type="match status" value="1"/>
</dbReference>
<comment type="function">
    <text evidence="10 12">Catalyzes the attachment of isoleucine to tRNA(Ile). As IleRS can inadvertently accommodate and process structurally similar amino acids such as valine, to avoid such errors it has two additional distinct tRNA(Ile)-dependent editing activities. One activity is designated as 'pretransfer' editing and involves the hydrolysis of activated Val-AMP. The other activity is designated 'posttransfer' editing and involves deacylation of mischarged Val-tRNA(Ile).</text>
</comment>
<keyword evidence="4 12" id="KW-0479">Metal-binding</keyword>
<evidence type="ECO:0000259" key="15">
    <source>
        <dbReference type="Pfam" id="PF08264"/>
    </source>
</evidence>
<feature type="binding site" evidence="12">
    <location>
        <position position="613"/>
    </location>
    <ligand>
        <name>ATP</name>
        <dbReference type="ChEBI" id="CHEBI:30616"/>
    </ligand>
</feature>
<dbReference type="InterPro" id="IPR023585">
    <property type="entry name" value="Ile-tRNA-ligase_type1"/>
</dbReference>
<evidence type="ECO:0000256" key="2">
    <source>
        <dbReference type="ARBA" id="ARBA00022490"/>
    </source>
</evidence>
<dbReference type="GO" id="GO:0004822">
    <property type="term" value="F:isoleucine-tRNA ligase activity"/>
    <property type="evidence" value="ECO:0007669"/>
    <property type="project" value="UniProtKB-UniRule"/>
</dbReference>
<feature type="domain" description="Zinc finger FPG/IleRS-type" evidence="14">
    <location>
        <begin position="894"/>
        <end position="920"/>
    </location>
</feature>
<dbReference type="GO" id="GO:0000049">
    <property type="term" value="F:tRNA binding"/>
    <property type="evidence" value="ECO:0007669"/>
    <property type="project" value="InterPro"/>
</dbReference>
<dbReference type="RefSeq" id="WP_092342471.1">
    <property type="nucleotide sequence ID" value="NZ_LN906597.1"/>
</dbReference>
<dbReference type="InterPro" id="IPR010663">
    <property type="entry name" value="Znf_FPG/IleRS"/>
</dbReference>
<feature type="binding site" evidence="12">
    <location>
        <position position="917"/>
    </location>
    <ligand>
        <name>Zn(2+)</name>
        <dbReference type="ChEBI" id="CHEBI:29105"/>
    </ligand>
</feature>
<dbReference type="GO" id="GO:0008270">
    <property type="term" value="F:zinc ion binding"/>
    <property type="evidence" value="ECO:0007669"/>
    <property type="project" value="UniProtKB-UniRule"/>
</dbReference>
<keyword evidence="2 12" id="KW-0963">Cytoplasm</keyword>
<comment type="catalytic activity">
    <reaction evidence="11 12">
        <text>tRNA(Ile) + L-isoleucine + ATP = L-isoleucyl-tRNA(Ile) + AMP + diphosphate</text>
        <dbReference type="Rhea" id="RHEA:11060"/>
        <dbReference type="Rhea" id="RHEA-COMP:9666"/>
        <dbReference type="Rhea" id="RHEA-COMP:9695"/>
        <dbReference type="ChEBI" id="CHEBI:30616"/>
        <dbReference type="ChEBI" id="CHEBI:33019"/>
        <dbReference type="ChEBI" id="CHEBI:58045"/>
        <dbReference type="ChEBI" id="CHEBI:78442"/>
        <dbReference type="ChEBI" id="CHEBI:78528"/>
        <dbReference type="ChEBI" id="CHEBI:456215"/>
        <dbReference type="EC" id="6.1.1.5"/>
    </reaction>
</comment>
<dbReference type="EC" id="6.1.1.5" evidence="12"/>
<dbReference type="InterPro" id="IPR009008">
    <property type="entry name" value="Val/Leu/Ile-tRNA-synth_edit"/>
</dbReference>
<keyword evidence="9 12" id="KW-0030">Aminoacyl-tRNA synthetase</keyword>
<feature type="short sequence motif" description="'HIGH' region" evidence="12">
    <location>
        <begin position="62"/>
        <end position="72"/>
    </location>
</feature>
<proteinExistence type="inferred from homology"/>
<keyword evidence="6 12" id="KW-0862">Zinc</keyword>
<dbReference type="PATRIC" id="fig|1561003.3.peg.68"/>
<organism evidence="16 17">
    <name type="scientific">Candidatus Ichthyocystis hellenicum</name>
    <dbReference type="NCBI Taxonomy" id="1561003"/>
    <lineage>
        <taxon>Bacteria</taxon>
        <taxon>Pseudomonadati</taxon>
        <taxon>Pseudomonadota</taxon>
        <taxon>Betaproteobacteria</taxon>
        <taxon>Burkholderiales</taxon>
        <taxon>Candidatus Ichthyocystis</taxon>
    </lineage>
</organism>
<dbReference type="Gene3D" id="1.10.730.20">
    <property type="match status" value="1"/>
</dbReference>
<dbReference type="AlphaFoldDB" id="A0A0S4M216"/>
<dbReference type="InterPro" id="IPR050081">
    <property type="entry name" value="Ile-tRNA_ligase"/>
</dbReference>
<feature type="binding site" evidence="12">
    <location>
        <position position="569"/>
    </location>
    <ligand>
        <name>L-isoleucyl-5'-AMP</name>
        <dbReference type="ChEBI" id="CHEBI:178002"/>
    </ligand>
</feature>
<evidence type="ECO:0000259" key="13">
    <source>
        <dbReference type="Pfam" id="PF00133"/>
    </source>
</evidence>